<dbReference type="Proteomes" id="UP000094043">
    <property type="component" value="Chromosome 6"/>
</dbReference>
<protein>
    <submittedName>
        <fullName evidence="1">Uncharacterized protein</fullName>
    </submittedName>
</protein>
<evidence type="ECO:0000313" key="2">
    <source>
        <dbReference type="Proteomes" id="UP000094043"/>
    </source>
</evidence>
<dbReference type="EMBL" id="CP143789">
    <property type="protein sequence ID" value="WVN90069.1"/>
    <property type="molecule type" value="Genomic_DNA"/>
</dbReference>
<evidence type="ECO:0000313" key="1">
    <source>
        <dbReference type="EMBL" id="WVN90069.1"/>
    </source>
</evidence>
<organism evidence="1 2">
    <name type="scientific">Cryptococcus depauperatus CBS 7841</name>
    <dbReference type="NCBI Taxonomy" id="1295531"/>
    <lineage>
        <taxon>Eukaryota</taxon>
        <taxon>Fungi</taxon>
        <taxon>Dikarya</taxon>
        <taxon>Basidiomycota</taxon>
        <taxon>Agaricomycotina</taxon>
        <taxon>Tremellomycetes</taxon>
        <taxon>Tremellales</taxon>
        <taxon>Cryptococcaceae</taxon>
        <taxon>Cryptococcus</taxon>
    </lineage>
</organism>
<sequence>MSVQSLQAPRSLSSHDLTAEADKLSGIVSALYSRTNHLLRNKHIQAAIASCNSACDKNNSPRYMWNADLTDPEDIHGKMAKLLSDLLVTVNECRLAPPEKNIARGMQQTKQVCEEVDSIIQADELSASEEVKAVLKEVSQLLEKIMFHLKEAKMALPTSRRGNA</sequence>
<dbReference type="VEuPathDB" id="FungiDB:L203_05673"/>
<dbReference type="GeneID" id="91089513"/>
<reference evidence="1" key="3">
    <citation type="submission" date="2024-01" db="EMBL/GenBank/DDBJ databases">
        <authorList>
            <person name="Coelho M.A."/>
            <person name="David-Palma M."/>
            <person name="Shea T."/>
            <person name="Sun S."/>
            <person name="Cuomo C.A."/>
            <person name="Heitman J."/>
        </authorList>
    </citation>
    <scope>NUCLEOTIDE SEQUENCE</scope>
    <source>
        <strain evidence="1">CBS 7841</strain>
    </source>
</reference>
<reference evidence="1" key="1">
    <citation type="submission" date="2016-06" db="EMBL/GenBank/DDBJ databases">
        <authorList>
            <person name="Cuomo C."/>
            <person name="Litvintseva A."/>
            <person name="Heitman J."/>
            <person name="Chen Y."/>
            <person name="Sun S."/>
            <person name="Springer D."/>
            <person name="Dromer F."/>
            <person name="Young S."/>
            <person name="Zeng Q."/>
            <person name="Chapman S."/>
            <person name="Gujja S."/>
            <person name="Saif S."/>
            <person name="Birren B."/>
        </authorList>
    </citation>
    <scope>NUCLEOTIDE SEQUENCE</scope>
    <source>
        <strain evidence="1">CBS 7841</strain>
    </source>
</reference>
<keyword evidence="2" id="KW-1185">Reference proteome</keyword>
<reference evidence="1" key="2">
    <citation type="journal article" date="2022" name="Elife">
        <title>Obligate sexual reproduction of a homothallic fungus closely related to the Cryptococcus pathogenic species complex.</title>
        <authorList>
            <person name="Passer A.R."/>
            <person name="Clancey S.A."/>
            <person name="Shea T."/>
            <person name="David-Palma M."/>
            <person name="Averette A.F."/>
            <person name="Boekhout T."/>
            <person name="Porcel B.M."/>
            <person name="Nowrousian M."/>
            <person name="Cuomo C.A."/>
            <person name="Sun S."/>
            <person name="Heitman J."/>
            <person name="Coelho M.A."/>
        </authorList>
    </citation>
    <scope>NUCLEOTIDE SEQUENCE</scope>
    <source>
        <strain evidence="1">CBS 7841</strain>
    </source>
</reference>
<dbReference type="RefSeq" id="XP_066070769.1">
    <property type="nucleotide sequence ID" value="XM_066214672.1"/>
</dbReference>
<dbReference type="AlphaFoldDB" id="A0A1E3HYK5"/>
<name>A0A1E3HYK5_9TREE</name>
<accession>A0A1E3HYK5</accession>
<proteinExistence type="predicted"/>
<gene>
    <name evidence="1" type="ORF">L203_105304</name>
</gene>
<dbReference type="KEGG" id="cdep:91089513"/>